<evidence type="ECO:0000313" key="1">
    <source>
        <dbReference type="EMBL" id="TGN02903.1"/>
    </source>
</evidence>
<name>A0A4Z1AFU8_9LEPT</name>
<gene>
    <name evidence="1" type="ORF">EHR06_02520</name>
</gene>
<sequence>MIQSPEFEAWFLRQEPGLQEDIFAILRVLEQKGPSLGRPYVDTLKGSEITNLKELRVQSKGSPIRILFVFDSERMAVLLTAGNKQGDKRFYSKLIPLAEKIYDDYLGNIQ</sequence>
<dbReference type="OrthoDB" id="330810at2"/>
<keyword evidence="2" id="KW-1185">Reference proteome</keyword>
<dbReference type="EMBL" id="RQHS01000005">
    <property type="protein sequence ID" value="TGN02903.1"/>
    <property type="molecule type" value="Genomic_DNA"/>
</dbReference>
<reference evidence="1" key="1">
    <citation type="journal article" date="2019" name="PLoS Negl. Trop. Dis.">
        <title>Revisiting the worldwide diversity of Leptospira species in the environment.</title>
        <authorList>
            <person name="Vincent A.T."/>
            <person name="Schiettekatte O."/>
            <person name="Bourhy P."/>
            <person name="Veyrier F.J."/>
            <person name="Picardeau M."/>
        </authorList>
    </citation>
    <scope>NUCLEOTIDE SEQUENCE [LARGE SCALE GENOMIC DNA]</scope>
    <source>
        <strain evidence="1">201601113</strain>
    </source>
</reference>
<dbReference type="InterPro" id="IPR009241">
    <property type="entry name" value="HigB-like"/>
</dbReference>
<dbReference type="Proteomes" id="UP000297241">
    <property type="component" value="Unassembled WGS sequence"/>
</dbReference>
<comment type="caution">
    <text evidence="1">The sequence shown here is derived from an EMBL/GenBank/DDBJ whole genome shotgun (WGS) entry which is preliminary data.</text>
</comment>
<dbReference type="Pfam" id="PF05973">
    <property type="entry name" value="Gp49"/>
    <property type="match status" value="1"/>
</dbReference>
<proteinExistence type="predicted"/>
<organism evidence="1 2">
    <name type="scientific">Leptospira dzoumogneensis</name>
    <dbReference type="NCBI Taxonomy" id="2484904"/>
    <lineage>
        <taxon>Bacteria</taxon>
        <taxon>Pseudomonadati</taxon>
        <taxon>Spirochaetota</taxon>
        <taxon>Spirochaetia</taxon>
        <taxon>Leptospirales</taxon>
        <taxon>Leptospiraceae</taxon>
        <taxon>Leptospira</taxon>
    </lineage>
</organism>
<evidence type="ECO:0000313" key="2">
    <source>
        <dbReference type="Proteomes" id="UP000297241"/>
    </source>
</evidence>
<accession>A0A4Z1AFU8</accession>
<protein>
    <submittedName>
        <fullName evidence="1">Diaminopimelate decarboxylase</fullName>
    </submittedName>
</protein>
<dbReference type="AlphaFoldDB" id="A0A4Z1AFU8"/>